<feature type="domain" description="Cyclic nucleotide-binding" evidence="1">
    <location>
        <begin position="97"/>
        <end position="171"/>
    </location>
</feature>
<name>A0A383AJS8_9ZZZZ</name>
<proteinExistence type="predicted"/>
<reference evidence="2" key="1">
    <citation type="submission" date="2018-05" db="EMBL/GenBank/DDBJ databases">
        <authorList>
            <person name="Lanie J.A."/>
            <person name="Ng W.-L."/>
            <person name="Kazmierczak K.M."/>
            <person name="Andrzejewski T.M."/>
            <person name="Davidsen T.M."/>
            <person name="Wayne K.J."/>
            <person name="Tettelin H."/>
            <person name="Glass J.I."/>
            <person name="Rusch D."/>
            <person name="Podicherti R."/>
            <person name="Tsui H.-C.T."/>
            <person name="Winkler M.E."/>
        </authorList>
    </citation>
    <scope>NUCLEOTIDE SEQUENCE</scope>
</reference>
<dbReference type="InterPro" id="IPR000595">
    <property type="entry name" value="cNMP-bd_dom"/>
</dbReference>
<dbReference type="AlphaFoldDB" id="A0A383AJS8"/>
<evidence type="ECO:0000259" key="1">
    <source>
        <dbReference type="PROSITE" id="PS50042"/>
    </source>
</evidence>
<dbReference type="InterPro" id="IPR014710">
    <property type="entry name" value="RmlC-like_jellyroll"/>
</dbReference>
<organism evidence="2">
    <name type="scientific">marine metagenome</name>
    <dbReference type="NCBI Taxonomy" id="408172"/>
    <lineage>
        <taxon>unclassified sequences</taxon>
        <taxon>metagenomes</taxon>
        <taxon>ecological metagenomes</taxon>
    </lineage>
</organism>
<dbReference type="Gene3D" id="2.60.120.10">
    <property type="entry name" value="Jelly Rolls"/>
    <property type="match status" value="1"/>
</dbReference>
<dbReference type="SUPFAM" id="SSF51206">
    <property type="entry name" value="cAMP-binding domain-like"/>
    <property type="match status" value="1"/>
</dbReference>
<gene>
    <name evidence="2" type="ORF">METZ01_LOCUS460697</name>
</gene>
<dbReference type="EMBL" id="UINC01192612">
    <property type="protein sequence ID" value="SVE07843.1"/>
    <property type="molecule type" value="Genomic_DNA"/>
</dbReference>
<dbReference type="Pfam" id="PF00027">
    <property type="entry name" value="cNMP_binding"/>
    <property type="match status" value="1"/>
</dbReference>
<sequence length="171" mass="18670">MPIDNKEVNYKVWASDNVVYGPVPLETLLEWVADGRVLPTTWVFSHEINSWKPANSLSPLSDALAEYHTSHAPLPMPCEVGKAEESITIDHLRQFDVLAGLGQAELEQFIDHCMVMEVEEGGIIMKKGSPGDGLFMILSGEARVRLIAAGEDQTLATVKAGSFIGEVAMFS</sequence>
<dbReference type="PROSITE" id="PS50042">
    <property type="entry name" value="CNMP_BINDING_3"/>
    <property type="match status" value="1"/>
</dbReference>
<evidence type="ECO:0000313" key="2">
    <source>
        <dbReference type="EMBL" id="SVE07843.1"/>
    </source>
</evidence>
<dbReference type="InterPro" id="IPR018490">
    <property type="entry name" value="cNMP-bd_dom_sf"/>
</dbReference>
<feature type="non-terminal residue" evidence="2">
    <location>
        <position position="171"/>
    </location>
</feature>
<dbReference type="CDD" id="cd00038">
    <property type="entry name" value="CAP_ED"/>
    <property type="match status" value="1"/>
</dbReference>
<accession>A0A383AJS8</accession>
<protein>
    <recommendedName>
        <fullName evidence="1">Cyclic nucleotide-binding domain-containing protein</fullName>
    </recommendedName>
</protein>